<sequence length="474" mass="52729">MAEKLYDLVVIGHTSDKPLDALIKAILALLGDNSPKLEFKLSDALLFNNGMASIKESITLEQAQAIKDKLKTLQVQCEIRPTLQLVDKEPDVVEVSKEVYTCPACGHQQPKMRNITGSSQLEACEQCGIVGERFEYNKKRQEVLQREKAKLENERARQLRDTLERAKLDEEENLRQDAKRKLGIAQTNDKTIAIKIAAAIAVLAVGLGGIYYAFQPSEEEIAAQAAEAEKAKAEAKAKLAKTMSQVITQAQEFANGNGASDQTLVAGHPVEEMKDESTLAETQKPEEREAKLVTALKKDNETTPAEEKPKSAEELAKQAQLKQEHETLRDEAVTQNEQQKVISARFQVPLEQQTENKRRIQQLLKLDEIDLADSIVQKTDDAYARTLLILEIIDWQLQHQQKESALKNIARIEKELADSQDPAQQALINGSLTRVHLLMNEWQPAGKTLADAVGLAKSLPQLPDQVLLINLSST</sequence>
<name>A0AA95KEK4_9GAMM</name>
<dbReference type="Proteomes" id="UP001300672">
    <property type="component" value="Chromosome"/>
</dbReference>
<organism evidence="4">
    <name type="scientific">Candidatus Thiocaldithrix dubininis</name>
    <dbReference type="NCBI Taxonomy" id="3080823"/>
    <lineage>
        <taxon>Bacteria</taxon>
        <taxon>Pseudomonadati</taxon>
        <taxon>Pseudomonadota</taxon>
        <taxon>Gammaproteobacteria</taxon>
        <taxon>Thiotrichales</taxon>
        <taxon>Thiotrichaceae</taxon>
        <taxon>Candidatus Thiocaldithrix</taxon>
    </lineage>
</organism>
<feature type="region of interest" description="Disordered" evidence="2">
    <location>
        <begin position="294"/>
        <end position="326"/>
    </location>
</feature>
<accession>A0AA95KEK4</accession>
<feature type="coiled-coil region" evidence="1">
    <location>
        <begin position="137"/>
        <end position="188"/>
    </location>
</feature>
<keyword evidence="1" id="KW-0175">Coiled coil</keyword>
<dbReference type="EMBL" id="CP124755">
    <property type="protein sequence ID" value="WGZ91094.1"/>
    <property type="molecule type" value="Genomic_DNA"/>
</dbReference>
<gene>
    <name evidence="4" type="ORF">QJT80_01160</name>
</gene>
<keyword evidence="3" id="KW-1133">Transmembrane helix</keyword>
<feature type="transmembrane region" description="Helical" evidence="3">
    <location>
        <begin position="192"/>
        <end position="214"/>
    </location>
</feature>
<evidence type="ECO:0000256" key="1">
    <source>
        <dbReference type="SAM" id="Coils"/>
    </source>
</evidence>
<reference evidence="4" key="2">
    <citation type="submission" date="2023-04" db="EMBL/GenBank/DDBJ databases">
        <authorList>
            <person name="Beletskiy A.V."/>
            <person name="Mardanov A.V."/>
            <person name="Ravin N.V."/>
        </authorList>
    </citation>
    <scope>NUCLEOTIDE SEQUENCE</scope>
    <source>
        <strain evidence="4">GKL-01</strain>
    </source>
</reference>
<protein>
    <submittedName>
        <fullName evidence="4">Uncharacterized protein</fullName>
    </submittedName>
</protein>
<dbReference type="AlphaFoldDB" id="A0AA95KEK4"/>
<keyword evidence="3" id="KW-0472">Membrane</keyword>
<evidence type="ECO:0000313" key="4">
    <source>
        <dbReference type="EMBL" id="WGZ91094.1"/>
    </source>
</evidence>
<keyword evidence="3" id="KW-0812">Transmembrane</keyword>
<proteinExistence type="predicted"/>
<reference evidence="4" key="1">
    <citation type="journal article" date="2023" name="Int. J. Mol. Sci.">
        <title>Metagenomics Revealed a New Genus 'Candidatus Thiocaldithrix dubininis' gen. nov., sp. nov. and a New Species 'Candidatus Thiothrix putei' sp. nov. in the Family Thiotrichaceae, Some Members of Which Have Traits of Both Na+- and H+-Motive Energetics.</title>
        <authorList>
            <person name="Ravin N.V."/>
            <person name="Muntyan M.S."/>
            <person name="Smolyakov D.D."/>
            <person name="Rudenko T.S."/>
            <person name="Beletsky A.V."/>
            <person name="Mardanov A.V."/>
            <person name="Grabovich M.Y."/>
        </authorList>
    </citation>
    <scope>NUCLEOTIDE SEQUENCE</scope>
    <source>
        <strain evidence="4">GKL-01</strain>
    </source>
</reference>
<dbReference type="KEGG" id="tdu:QJT80_01160"/>
<feature type="coiled-coil region" evidence="1">
    <location>
        <begin position="218"/>
        <end position="245"/>
    </location>
</feature>
<evidence type="ECO:0000256" key="3">
    <source>
        <dbReference type="SAM" id="Phobius"/>
    </source>
</evidence>
<evidence type="ECO:0000256" key="2">
    <source>
        <dbReference type="SAM" id="MobiDB-lite"/>
    </source>
</evidence>